<gene>
    <name evidence="9" type="ORF">DFQ27_003621</name>
</gene>
<dbReference type="NCBIfam" id="TIGR00043">
    <property type="entry name" value="rRNA maturation RNase YbeY"/>
    <property type="match status" value="1"/>
</dbReference>
<comment type="caution">
    <text evidence="9">The sequence shown here is derived from an EMBL/GenBank/DDBJ whole genome shotgun (WGS) entry which is preliminary data.</text>
</comment>
<evidence type="ECO:0000256" key="7">
    <source>
        <dbReference type="ARBA" id="ARBA00022833"/>
    </source>
</evidence>
<dbReference type="InterPro" id="IPR023091">
    <property type="entry name" value="MetalPrtase_cat_dom_sf_prd"/>
</dbReference>
<dbReference type="SUPFAM" id="SSF55486">
    <property type="entry name" value="Metalloproteases ('zincins'), catalytic domain"/>
    <property type="match status" value="1"/>
</dbReference>
<dbReference type="Gene3D" id="3.40.390.30">
    <property type="entry name" value="Metalloproteases ('zincins'), catalytic domain"/>
    <property type="match status" value="1"/>
</dbReference>
<dbReference type="InterPro" id="IPR020549">
    <property type="entry name" value="YbeY_CS"/>
</dbReference>
<reference evidence="9" key="1">
    <citation type="journal article" date="2020" name="Fungal Divers.">
        <title>Resolving the Mortierellaceae phylogeny through synthesis of multi-gene phylogenetics and phylogenomics.</title>
        <authorList>
            <person name="Vandepol N."/>
            <person name="Liber J."/>
            <person name="Desiro A."/>
            <person name="Na H."/>
            <person name="Kennedy M."/>
            <person name="Barry K."/>
            <person name="Grigoriev I.V."/>
            <person name="Miller A.N."/>
            <person name="O'Donnell K."/>
            <person name="Stajich J.E."/>
            <person name="Bonito G."/>
        </authorList>
    </citation>
    <scope>NUCLEOTIDE SEQUENCE</scope>
    <source>
        <strain evidence="9">BC1065</strain>
    </source>
</reference>
<dbReference type="HAMAP" id="MF_00009">
    <property type="entry name" value="Endoribonucl_YbeY"/>
    <property type="match status" value="1"/>
</dbReference>
<evidence type="ECO:0000256" key="4">
    <source>
        <dbReference type="ARBA" id="ARBA00022723"/>
    </source>
</evidence>
<dbReference type="Pfam" id="PF02130">
    <property type="entry name" value="YbeY"/>
    <property type="match status" value="1"/>
</dbReference>
<evidence type="ECO:0000256" key="2">
    <source>
        <dbReference type="ARBA" id="ARBA00010875"/>
    </source>
</evidence>
<accession>A0A9P6Q612</accession>
<evidence type="ECO:0000256" key="8">
    <source>
        <dbReference type="SAM" id="MobiDB-lite"/>
    </source>
</evidence>
<dbReference type="PANTHER" id="PTHR46986:SF1">
    <property type="entry name" value="ENDORIBONUCLEASE YBEY, CHLOROPLASTIC"/>
    <property type="match status" value="1"/>
</dbReference>
<dbReference type="OrthoDB" id="27226at2759"/>
<keyword evidence="5" id="KW-0255">Endonuclease</keyword>
<dbReference type="PANTHER" id="PTHR46986">
    <property type="entry name" value="ENDORIBONUCLEASE YBEY, CHLOROPLASTIC"/>
    <property type="match status" value="1"/>
</dbReference>
<organism evidence="9 10">
    <name type="scientific">Actinomortierella ambigua</name>
    <dbReference type="NCBI Taxonomy" id="1343610"/>
    <lineage>
        <taxon>Eukaryota</taxon>
        <taxon>Fungi</taxon>
        <taxon>Fungi incertae sedis</taxon>
        <taxon>Mucoromycota</taxon>
        <taxon>Mortierellomycotina</taxon>
        <taxon>Mortierellomycetes</taxon>
        <taxon>Mortierellales</taxon>
        <taxon>Mortierellaceae</taxon>
        <taxon>Actinomortierella</taxon>
    </lineage>
</organism>
<dbReference type="GO" id="GO:0006364">
    <property type="term" value="P:rRNA processing"/>
    <property type="evidence" value="ECO:0007669"/>
    <property type="project" value="InterPro"/>
</dbReference>
<evidence type="ECO:0000256" key="5">
    <source>
        <dbReference type="ARBA" id="ARBA00022759"/>
    </source>
</evidence>
<dbReference type="EMBL" id="JAAAJB010000253">
    <property type="protein sequence ID" value="KAG0260313.1"/>
    <property type="molecule type" value="Genomic_DNA"/>
</dbReference>
<protein>
    <submittedName>
        <fullName evidence="9">Uncharacterized protein</fullName>
    </submittedName>
</protein>
<dbReference type="GO" id="GO:0004222">
    <property type="term" value="F:metalloendopeptidase activity"/>
    <property type="evidence" value="ECO:0007669"/>
    <property type="project" value="InterPro"/>
</dbReference>
<dbReference type="GO" id="GO:0046872">
    <property type="term" value="F:metal ion binding"/>
    <property type="evidence" value="ECO:0007669"/>
    <property type="project" value="UniProtKB-KW"/>
</dbReference>
<evidence type="ECO:0000256" key="3">
    <source>
        <dbReference type="ARBA" id="ARBA00022722"/>
    </source>
</evidence>
<dbReference type="InterPro" id="IPR002036">
    <property type="entry name" value="YbeY"/>
</dbReference>
<keyword evidence="7" id="KW-0862">Zinc</keyword>
<keyword evidence="4" id="KW-0479">Metal-binding</keyword>
<sequence>MILLKNIQKAIKISPAKARQDIQLLLSAAGYHDWDIGVCLTGNRNIRKLNREYRGKDKPTDILSFPFAEAVKPGKLPEPRSEDDKNLGDIFISIAYVQDWCKTNKVDIHDRLPILYAHGICHLLGYDHQEDKDYYQMKQKEKRLLKKFERWTNALREEDKPEPVDRASNTPKGSSKPIEG</sequence>
<keyword evidence="10" id="KW-1185">Reference proteome</keyword>
<evidence type="ECO:0000313" key="10">
    <source>
        <dbReference type="Proteomes" id="UP000807716"/>
    </source>
</evidence>
<proteinExistence type="inferred from homology"/>
<dbReference type="AlphaFoldDB" id="A0A9P6Q612"/>
<dbReference type="GO" id="GO:0004519">
    <property type="term" value="F:endonuclease activity"/>
    <property type="evidence" value="ECO:0007669"/>
    <property type="project" value="UniProtKB-KW"/>
</dbReference>
<evidence type="ECO:0000256" key="6">
    <source>
        <dbReference type="ARBA" id="ARBA00022801"/>
    </source>
</evidence>
<evidence type="ECO:0000313" key="9">
    <source>
        <dbReference type="EMBL" id="KAG0260313.1"/>
    </source>
</evidence>
<keyword evidence="6" id="KW-0378">Hydrolase</keyword>
<keyword evidence="3" id="KW-0540">Nuclease</keyword>
<feature type="region of interest" description="Disordered" evidence="8">
    <location>
        <begin position="156"/>
        <end position="180"/>
    </location>
</feature>
<name>A0A9P6Q612_9FUNG</name>
<dbReference type="Proteomes" id="UP000807716">
    <property type="component" value="Unassembled WGS sequence"/>
</dbReference>
<comment type="cofactor">
    <cofactor evidence="1">
        <name>Zn(2+)</name>
        <dbReference type="ChEBI" id="CHEBI:29105"/>
    </cofactor>
</comment>
<comment type="similarity">
    <text evidence="2">Belongs to the endoribonuclease YbeY family.</text>
</comment>
<feature type="compositionally biased region" description="Basic and acidic residues" evidence="8">
    <location>
        <begin position="156"/>
        <end position="165"/>
    </location>
</feature>
<dbReference type="PROSITE" id="PS01306">
    <property type="entry name" value="UPF0054"/>
    <property type="match status" value="1"/>
</dbReference>
<evidence type="ECO:0000256" key="1">
    <source>
        <dbReference type="ARBA" id="ARBA00001947"/>
    </source>
</evidence>